<dbReference type="NCBIfam" id="TIGR01640">
    <property type="entry name" value="F_box_assoc_1"/>
    <property type="match status" value="1"/>
</dbReference>
<reference evidence="2 3" key="1">
    <citation type="submission" date="2023-01" db="EMBL/GenBank/DDBJ databases">
        <authorList>
            <person name="Kreplak J."/>
        </authorList>
    </citation>
    <scope>NUCLEOTIDE SEQUENCE [LARGE SCALE GENOMIC DNA]</scope>
</reference>
<dbReference type="InterPro" id="IPR036047">
    <property type="entry name" value="F-box-like_dom_sf"/>
</dbReference>
<dbReference type="Proteomes" id="UP001157006">
    <property type="component" value="Chromosome 5"/>
</dbReference>
<keyword evidence="3" id="KW-1185">Reference proteome</keyword>
<dbReference type="PANTHER" id="PTHR31672:SF13">
    <property type="entry name" value="F-BOX PROTEIN CPR30-LIKE"/>
    <property type="match status" value="1"/>
</dbReference>
<gene>
    <name evidence="2" type="ORF">VFH_V096720</name>
</gene>
<dbReference type="Pfam" id="PF12937">
    <property type="entry name" value="F-box-like"/>
    <property type="match status" value="1"/>
</dbReference>
<protein>
    <recommendedName>
        <fullName evidence="1">F-box domain-containing protein</fullName>
    </recommendedName>
</protein>
<sequence>MNPSTAKSRKSNRNLIFLPEELIVQVLSYLPVKSLTQLRCVTKAWNTIISDPKFIKLHLQRSTKDTNLTQILCVSADSFIQPYPLNTLLNTPFINDSTELNDSCSELSPDSDNRYQFIGSCNGLLCFRVLSFTDFQNTLFQLWNPATKALSIYFGRHSNSHTNMHDYLRFSKFSFGYDNSTDTYKILYMGPNKVEIFSYGGNVWKLIQLFHVVPLDHWNIAPKKRRIYNQDMYLNDTINFLARDIAEDIVIISVNLGTETYREMLPPQDFVEVPLHLPTISVLEDSLCFCHHTQNTGFIIWKMKELGIEKSWTQFLKISYQDLDIRIKYRFFMTPLCIYESGIALILANRRRGVEVIIYNSSDNRIEKTRLSNLGWMFPYNYVESLVSPD</sequence>
<dbReference type="InterPro" id="IPR017451">
    <property type="entry name" value="F-box-assoc_interact_dom"/>
</dbReference>
<evidence type="ECO:0000313" key="2">
    <source>
        <dbReference type="EMBL" id="CAI8613773.1"/>
    </source>
</evidence>
<evidence type="ECO:0000313" key="3">
    <source>
        <dbReference type="Proteomes" id="UP001157006"/>
    </source>
</evidence>
<accession>A0AAV1AX94</accession>
<feature type="domain" description="F-box" evidence="1">
    <location>
        <begin position="12"/>
        <end position="57"/>
    </location>
</feature>
<evidence type="ECO:0000259" key="1">
    <source>
        <dbReference type="PROSITE" id="PS50181"/>
    </source>
</evidence>
<dbReference type="SMART" id="SM00256">
    <property type="entry name" value="FBOX"/>
    <property type="match status" value="1"/>
</dbReference>
<dbReference type="PROSITE" id="PS50181">
    <property type="entry name" value="FBOX"/>
    <property type="match status" value="1"/>
</dbReference>
<proteinExistence type="predicted"/>
<dbReference type="AlphaFoldDB" id="A0AAV1AX94"/>
<organism evidence="2 3">
    <name type="scientific">Vicia faba</name>
    <name type="common">Broad bean</name>
    <name type="synonym">Faba vulgaris</name>
    <dbReference type="NCBI Taxonomy" id="3906"/>
    <lineage>
        <taxon>Eukaryota</taxon>
        <taxon>Viridiplantae</taxon>
        <taxon>Streptophyta</taxon>
        <taxon>Embryophyta</taxon>
        <taxon>Tracheophyta</taxon>
        <taxon>Spermatophyta</taxon>
        <taxon>Magnoliopsida</taxon>
        <taxon>eudicotyledons</taxon>
        <taxon>Gunneridae</taxon>
        <taxon>Pentapetalae</taxon>
        <taxon>rosids</taxon>
        <taxon>fabids</taxon>
        <taxon>Fabales</taxon>
        <taxon>Fabaceae</taxon>
        <taxon>Papilionoideae</taxon>
        <taxon>50 kb inversion clade</taxon>
        <taxon>NPAAA clade</taxon>
        <taxon>Hologalegina</taxon>
        <taxon>IRL clade</taxon>
        <taxon>Fabeae</taxon>
        <taxon>Vicia</taxon>
    </lineage>
</organism>
<dbReference type="InterPro" id="IPR001810">
    <property type="entry name" value="F-box_dom"/>
</dbReference>
<dbReference type="PANTHER" id="PTHR31672">
    <property type="entry name" value="BNACNNG10540D PROTEIN"/>
    <property type="match status" value="1"/>
</dbReference>
<dbReference type="Gene3D" id="1.20.1280.50">
    <property type="match status" value="1"/>
</dbReference>
<dbReference type="EMBL" id="OX451740">
    <property type="protein sequence ID" value="CAI8613773.1"/>
    <property type="molecule type" value="Genomic_DNA"/>
</dbReference>
<dbReference type="CDD" id="cd22157">
    <property type="entry name" value="F-box_AtFBW1-like"/>
    <property type="match status" value="1"/>
</dbReference>
<dbReference type="InterPro" id="IPR050796">
    <property type="entry name" value="SCF_F-box_component"/>
</dbReference>
<dbReference type="SUPFAM" id="SSF81383">
    <property type="entry name" value="F-box domain"/>
    <property type="match status" value="1"/>
</dbReference>
<name>A0AAV1AX94_VICFA</name>